<keyword evidence="2" id="KW-0472">Membrane</keyword>
<protein>
    <submittedName>
        <fullName evidence="4">Serine protease</fullName>
    </submittedName>
</protein>
<dbReference type="InterPro" id="IPR009003">
    <property type="entry name" value="Peptidase_S1_PA"/>
</dbReference>
<evidence type="ECO:0000313" key="4">
    <source>
        <dbReference type="EMBL" id="RVU23928.1"/>
    </source>
</evidence>
<dbReference type="GO" id="GO:0004252">
    <property type="term" value="F:serine-type endopeptidase activity"/>
    <property type="evidence" value="ECO:0007669"/>
    <property type="project" value="InterPro"/>
</dbReference>
<dbReference type="InterPro" id="IPR027417">
    <property type="entry name" value="P-loop_NTPase"/>
</dbReference>
<evidence type="ECO:0000256" key="2">
    <source>
        <dbReference type="SAM" id="Phobius"/>
    </source>
</evidence>
<dbReference type="EMBL" id="RZYA01000007">
    <property type="protein sequence ID" value="RVU23928.1"/>
    <property type="molecule type" value="Genomic_DNA"/>
</dbReference>
<organism evidence="4 5">
    <name type="scientific">Streptomyces antnestii</name>
    <dbReference type="NCBI Taxonomy" id="2494256"/>
    <lineage>
        <taxon>Bacteria</taxon>
        <taxon>Bacillati</taxon>
        <taxon>Actinomycetota</taxon>
        <taxon>Actinomycetes</taxon>
        <taxon>Kitasatosporales</taxon>
        <taxon>Streptomycetaceae</taxon>
        <taxon>Streptomyces</taxon>
    </lineage>
</organism>
<feature type="domain" description="NACHT" evidence="3">
    <location>
        <begin position="329"/>
        <end position="425"/>
    </location>
</feature>
<feature type="transmembrane region" description="Helical" evidence="2">
    <location>
        <begin position="696"/>
        <end position="724"/>
    </location>
</feature>
<keyword evidence="4" id="KW-0378">Hydrolase</keyword>
<dbReference type="Gene3D" id="3.40.50.300">
    <property type="entry name" value="P-loop containing nucleotide triphosphate hydrolases"/>
    <property type="match status" value="1"/>
</dbReference>
<feature type="transmembrane region" description="Helical" evidence="2">
    <location>
        <begin position="781"/>
        <end position="800"/>
    </location>
</feature>
<evidence type="ECO:0000259" key="3">
    <source>
        <dbReference type="PROSITE" id="PS50837"/>
    </source>
</evidence>
<dbReference type="InterPro" id="IPR001254">
    <property type="entry name" value="Trypsin_dom"/>
</dbReference>
<feature type="transmembrane region" description="Helical" evidence="2">
    <location>
        <begin position="639"/>
        <end position="662"/>
    </location>
</feature>
<dbReference type="GO" id="GO:0006508">
    <property type="term" value="P:proteolysis"/>
    <property type="evidence" value="ECO:0007669"/>
    <property type="project" value="UniProtKB-KW"/>
</dbReference>
<name>A0A437PNP9_9ACTN</name>
<keyword evidence="5" id="KW-1185">Reference proteome</keyword>
<dbReference type="Pfam" id="PF00089">
    <property type="entry name" value="Trypsin"/>
    <property type="match status" value="1"/>
</dbReference>
<feature type="transmembrane region" description="Helical" evidence="2">
    <location>
        <begin position="736"/>
        <end position="760"/>
    </location>
</feature>
<evidence type="ECO:0000256" key="1">
    <source>
        <dbReference type="SAM" id="MobiDB-lite"/>
    </source>
</evidence>
<keyword evidence="2" id="KW-0812">Transmembrane</keyword>
<dbReference type="Proteomes" id="UP000283128">
    <property type="component" value="Unassembled WGS sequence"/>
</dbReference>
<proteinExistence type="predicted"/>
<sequence>MTRAELDRRRLALVRCGDVDGFRRLGTGYLIGHRLVLTARHVVEESKGTSWARIKVRVGHPRDAAVHRRTASVCWTGPGELDVALLLLDHEIEVPGTVHWGRPVGNTPLPYQGLGYPSASFKDKQNKVEHLRGKLPPQAGGVGTQDLYVLDQESAPDMRTDGERAWSGASGTAVFCQDHLVGVVINDDEVFANRRLHACPARTFTYDRAFAELLQRYGDGRPELVDVDVPTPPSTPGSSHTLSRHAAALAENLHTLTQRVLIDLGQDQVQQRLLSGHLLPVHCRAAPEDLTGRRKAARDTSAALAGASPLDLTSPLGSIAAVYLKEKRSKLLVLGRAGSGKSVLVRRFAQARLEDDDWTGKGPVPVIFSLGSWDPITRSLRGWLIDRLERDHPFLARRIPDSGTWATELIVNGHVLAILDGFDEMAEGLHKPALRQLRALNLPLLLTSRREALEDVKPSEGLFPGIELTDLTLDDCSTRLNSSTEWTDFLNRVRSHSGDAADALLATVLTTPLMLTMAEAFQESGGTPESVLQIAKSGSQGALEKYLLNAFVPTTYESTLNADVPKRRQWSAERAGHWLGYLATHLKKQKTGAQDIEWWQLGTTMSLPARMVVSGALCGLVSATAVALVSSVISSDPPAVLLTLFLNVLGIGLAFGLIHGFASKSEASRVFKPSRMEIGIDRGSWKERSSRGRESLLPRVGGGLAGGLVFGIIFGGGAAVYAMLLSYPWLSVALFFGNWLVAGGLLGLGAGIVLALVAWLETDAKPEKTVSATDLLRKNRTIVLVRGSAVGLVLGLGYGTAGTYFNGFALGLQLGVGGGLAVAVGVGTLSAWGRWVVLVRFWLPLSGRLPWRVNAFLDDARARGVLRQAGAVYQFRHAQLRDHLAEPHPQHEPPTEGRSPRGGKAMSDDVLSIIPSDPQWQPDRDAVDRVVALVEDLTPGVADGVDVEIDVTWHDVVTAVGCGENLERIGCPLCQTAIDTEWWGDLVEAHCDDGFTTLAVEVPCCGGSTTLDVLDYDWPCGFARFEIAIWNPERLWFSEDELTALADRLGHPVKQIRAHI</sequence>
<dbReference type="SUPFAM" id="SSF52540">
    <property type="entry name" value="P-loop containing nucleoside triphosphate hydrolases"/>
    <property type="match status" value="1"/>
</dbReference>
<feature type="transmembrane region" description="Helical" evidence="2">
    <location>
        <begin position="611"/>
        <end position="633"/>
    </location>
</feature>
<comment type="caution">
    <text evidence="4">The sequence shown here is derived from an EMBL/GenBank/DDBJ whole genome shotgun (WGS) entry which is preliminary data.</text>
</comment>
<feature type="transmembrane region" description="Helical" evidence="2">
    <location>
        <begin position="820"/>
        <end position="843"/>
    </location>
</feature>
<dbReference type="InterPro" id="IPR007111">
    <property type="entry name" value="NACHT_NTPase"/>
</dbReference>
<evidence type="ECO:0000313" key="5">
    <source>
        <dbReference type="Proteomes" id="UP000283128"/>
    </source>
</evidence>
<dbReference type="PROSITE" id="PS50837">
    <property type="entry name" value="NACHT"/>
    <property type="match status" value="1"/>
</dbReference>
<keyword evidence="4" id="KW-0645">Protease</keyword>
<gene>
    <name evidence="4" type="ORF">EOT10_17935</name>
</gene>
<keyword evidence="2" id="KW-1133">Transmembrane helix</keyword>
<feature type="region of interest" description="Disordered" evidence="1">
    <location>
        <begin position="884"/>
        <end position="908"/>
    </location>
</feature>
<feature type="compositionally biased region" description="Basic and acidic residues" evidence="1">
    <location>
        <begin position="884"/>
        <end position="899"/>
    </location>
</feature>
<reference evidence="4 5" key="1">
    <citation type="submission" date="2019-01" db="EMBL/GenBank/DDBJ databases">
        <title>Genome sequences of Streptomyces and Rhizobium isolates collected from root and soil.</title>
        <authorList>
            <person name="Chhettri S."/>
            <person name="Sevigny J.L."/>
            <person name="Sen A."/>
            <person name="Ennis N."/>
            <person name="Tisa L."/>
        </authorList>
    </citation>
    <scope>NUCLEOTIDE SEQUENCE [LARGE SCALE GENOMIC DNA]</scope>
    <source>
        <strain evidence="4 5">San01</strain>
    </source>
</reference>
<dbReference type="AlphaFoldDB" id="A0A437PNP9"/>
<dbReference type="Pfam" id="PF05729">
    <property type="entry name" value="NACHT"/>
    <property type="match status" value="1"/>
</dbReference>
<dbReference type="OrthoDB" id="419058at2"/>
<dbReference type="SUPFAM" id="SSF50494">
    <property type="entry name" value="Trypsin-like serine proteases"/>
    <property type="match status" value="1"/>
</dbReference>
<accession>A0A437PNP9</accession>